<proteinExistence type="predicted"/>
<dbReference type="GO" id="GO:0005509">
    <property type="term" value="F:calcium ion binding"/>
    <property type="evidence" value="ECO:0007669"/>
    <property type="project" value="InterPro"/>
</dbReference>
<evidence type="ECO:0000313" key="5">
    <source>
        <dbReference type="EMBL" id="RKN82321.1"/>
    </source>
</evidence>
<dbReference type="SUPFAM" id="SSF49785">
    <property type="entry name" value="Galactose-binding domain-like"/>
    <property type="match status" value="1"/>
</dbReference>
<protein>
    <submittedName>
        <fullName evidence="5">T9SS C-terminal target domain-containing protein</fullName>
    </submittedName>
</protein>
<name>A0A3B0CCJ9_9FLAO</name>
<dbReference type="Gene3D" id="2.60.40.10">
    <property type="entry name" value="Immunoglobulins"/>
    <property type="match status" value="2"/>
</dbReference>
<dbReference type="AlphaFoldDB" id="A0A3B0CCJ9"/>
<organism evidence="5 6">
    <name type="scientific">Ulvibacterium marinum</name>
    <dbReference type="NCBI Taxonomy" id="2419782"/>
    <lineage>
        <taxon>Bacteria</taxon>
        <taxon>Pseudomonadati</taxon>
        <taxon>Bacteroidota</taxon>
        <taxon>Flavobacteriia</taxon>
        <taxon>Flavobacteriales</taxon>
        <taxon>Flavobacteriaceae</taxon>
        <taxon>Ulvibacterium</taxon>
    </lineage>
</organism>
<evidence type="ECO:0000313" key="6">
    <source>
        <dbReference type="Proteomes" id="UP000276603"/>
    </source>
</evidence>
<dbReference type="InterPro" id="IPR008979">
    <property type="entry name" value="Galactose-bd-like_sf"/>
</dbReference>
<dbReference type="NCBIfam" id="TIGR04183">
    <property type="entry name" value="Por_Secre_tail"/>
    <property type="match status" value="1"/>
</dbReference>
<dbReference type="EMBL" id="RBCJ01000001">
    <property type="protein sequence ID" value="RKN82321.1"/>
    <property type="molecule type" value="Genomic_DNA"/>
</dbReference>
<comment type="caution">
    <text evidence="5">The sequence shown here is derived from an EMBL/GenBank/DDBJ whole genome shotgun (WGS) entry which is preliminary data.</text>
</comment>
<evidence type="ECO:0000259" key="4">
    <source>
        <dbReference type="PROSITE" id="PS51829"/>
    </source>
</evidence>
<dbReference type="Gene3D" id="2.60.120.260">
    <property type="entry name" value="Galactose-binding domain-like"/>
    <property type="match status" value="1"/>
</dbReference>
<sequence>MATKLRLVFSITILFLSFYVSGQQKYWQKETSGNVAIGKVYQRFQIKKGTFFSFEEKDFKAELQSFPKSGKRTKIVNFPNESGKSIPFRVSDAQTLSPELAAKYPFIKSYVGHSLDGQEKIRFSVSHKGIQSMIVHADGKGNTFMQKTGEGKYVVYKREGNASRDMDFVCSTLPTVQKNIGRAMRPVTGQVLRKFRLAVSATGEYTDHHGGTVADALAAINATVTRVNEVFETDLAITLELVANNDQVIFPDADTDPYDGNLNFQVQTTLNDIIGAENYDIGHLFHDDVAGGNAGFVGSVCIDNRKGSAFAASPEPEGDIFDLDFVAHEMGHQFGANHTWSFESEGTQVQAEPASGTTIMGYAGITLNNDVAPNGDDYFHYYSIVQIADYLESVSCAETDPLTNNPPVIAPIGNFTIPKSTAFALTGSASDSDVGDVLTYTWEQVDDGVVNRATFGPTNPGGANFRSLKPSLDSTRYFPRLSRVLEGNLTQTNPPEGSAWETVSDVEREMNFALTVRDNAIGGGQVVSDLVNVVVTNSAGPFMVTSQANNEIYAAGSVQEITWDVADTDNAVVNAQTVDILLSIDGGLTFPMPLAENVVNDGSHNVVIPGDATTQARIMVKANNNIFFAVNSTDFTIQASEVVLNFSNLEYEVCQSDDLIVTFNYETFLGFNEESTFSVPTPPAGLDISFSPETAIADGTSVDIIFSNTAGVVTGSYTIPVLATSISQSTEITLELNVYNTSFSEVALVSPADGSTDTSTGIPLEWEENPLYASYDIEVATDVAFSNIVESATVLSNSYLPSNLDNETTYFWRVKPKNPCGEGIFGSPFSFTTIQFNCKNETGSGLPLAISSTGTPTIVSKIAFFEDLALADINVRLDLDHTFLADLVVSLTSPSGTTVVLVSSSCGELNNIDAIFDDSATSFVCGGNPAIGGTVKPLGSLSSFNGESILGEWTLTISDNAPSDGGTLKAFSLEVCIEGEFGPDEDNDGIFDQDDLCPGTPAGVEVDSSGCPVYRFPSTNFSIAIQSTACRNSADGSLQVSANLPLDYTITIIGNGTNESDVFTNSYTFGGLAPGVYEVCIGGSDGTIDYLEHCFEVVISEPDPLSVSSKISADGKQAILEMDGSDMYNIELNGEGIRTDESAIALDLKNGINTLKVSTNKTCQGIYEERIFVSDGPIVYPNPFGDFITIFIGETPRELTIKVYALNGRLVHNGKYQVNGTELVLDLSTLPSGTYLMRYRGEGITGASKIVKR</sequence>
<dbReference type="InterPro" id="IPR013783">
    <property type="entry name" value="Ig-like_fold"/>
</dbReference>
<keyword evidence="1" id="KW-0645">Protease</keyword>
<dbReference type="InterPro" id="IPR026444">
    <property type="entry name" value="Secre_tail"/>
</dbReference>
<dbReference type="Pfam" id="PF13583">
    <property type="entry name" value="Reprolysin_4"/>
    <property type="match status" value="1"/>
</dbReference>
<feature type="domain" description="P/Homo B" evidence="4">
    <location>
        <begin position="832"/>
        <end position="986"/>
    </location>
</feature>
<reference evidence="5 6" key="1">
    <citation type="submission" date="2018-10" db="EMBL/GenBank/DDBJ databases">
        <title>Ulvibacterium marinum gen. nov., sp. nov., a novel marine bacterium of the family Flavobacteriaceae, isolated from a culture of the green alga Ulva prolifera.</title>
        <authorList>
            <person name="Zhang Z."/>
        </authorList>
    </citation>
    <scope>NUCLEOTIDE SEQUENCE [LARGE SCALE GENOMIC DNA]</scope>
    <source>
        <strain evidence="5 6">CCMM003</strain>
    </source>
</reference>
<keyword evidence="3" id="KW-0378">Hydrolase</keyword>
<dbReference type="InterPro" id="IPR028974">
    <property type="entry name" value="TSP_type-3_rpt"/>
</dbReference>
<dbReference type="RefSeq" id="WP_120709511.1">
    <property type="nucleotide sequence ID" value="NZ_RBCJ01000001.1"/>
</dbReference>
<dbReference type="InterPro" id="IPR036116">
    <property type="entry name" value="FN3_sf"/>
</dbReference>
<dbReference type="Pfam" id="PF01483">
    <property type="entry name" value="P_proprotein"/>
    <property type="match status" value="1"/>
</dbReference>
<evidence type="ECO:0000256" key="2">
    <source>
        <dbReference type="ARBA" id="ARBA00022729"/>
    </source>
</evidence>
<dbReference type="Pfam" id="PF18962">
    <property type="entry name" value="Por_Secre_tail"/>
    <property type="match status" value="1"/>
</dbReference>
<accession>A0A3B0CCJ9</accession>
<dbReference type="InterPro" id="IPR024079">
    <property type="entry name" value="MetalloPept_cat_dom_sf"/>
</dbReference>
<gene>
    <name evidence="5" type="ORF">D7Z94_00215</name>
</gene>
<keyword evidence="2" id="KW-0732">Signal</keyword>
<dbReference type="GO" id="GO:0004252">
    <property type="term" value="F:serine-type endopeptidase activity"/>
    <property type="evidence" value="ECO:0007669"/>
    <property type="project" value="InterPro"/>
</dbReference>
<dbReference type="GO" id="GO:0006508">
    <property type="term" value="P:proteolysis"/>
    <property type="evidence" value="ECO:0007669"/>
    <property type="project" value="UniProtKB-KW"/>
</dbReference>
<dbReference type="SUPFAM" id="SSF103647">
    <property type="entry name" value="TSP type-3 repeat"/>
    <property type="match status" value="1"/>
</dbReference>
<dbReference type="GO" id="GO:0008237">
    <property type="term" value="F:metallopeptidase activity"/>
    <property type="evidence" value="ECO:0007669"/>
    <property type="project" value="InterPro"/>
</dbReference>
<dbReference type="SUPFAM" id="SSF49265">
    <property type="entry name" value="Fibronectin type III"/>
    <property type="match status" value="1"/>
</dbReference>
<dbReference type="Proteomes" id="UP000276603">
    <property type="component" value="Unassembled WGS sequence"/>
</dbReference>
<dbReference type="Gene3D" id="3.40.390.10">
    <property type="entry name" value="Collagenase (Catalytic Domain)"/>
    <property type="match status" value="1"/>
</dbReference>
<evidence type="ECO:0000256" key="3">
    <source>
        <dbReference type="ARBA" id="ARBA00022801"/>
    </source>
</evidence>
<dbReference type="InterPro" id="IPR002884">
    <property type="entry name" value="P_dom"/>
</dbReference>
<dbReference type="OrthoDB" id="9792152at2"/>
<keyword evidence="6" id="KW-1185">Reference proteome</keyword>
<evidence type="ECO:0000256" key="1">
    <source>
        <dbReference type="ARBA" id="ARBA00022670"/>
    </source>
</evidence>
<dbReference type="PROSITE" id="PS51829">
    <property type="entry name" value="P_HOMO_B"/>
    <property type="match status" value="1"/>
</dbReference>
<dbReference type="SUPFAM" id="SSF55486">
    <property type="entry name" value="Metalloproteases ('zincins'), catalytic domain"/>
    <property type="match status" value="1"/>
</dbReference>